<feature type="region of interest" description="Disordered" evidence="11">
    <location>
        <begin position="1"/>
        <end position="53"/>
    </location>
</feature>
<feature type="region of interest" description="Disordered" evidence="11">
    <location>
        <begin position="1020"/>
        <end position="1065"/>
    </location>
</feature>
<sequence>MLAAGLRALSHSALRTPSSGARPSPTILAPGPAVACQRPPTPRKRASQKPSFLYPGGAAAEPFAGIAGAFLCAPRLPPAATIGRRSDPAVSSSSTSSSTSSHVSFIVRASHSPVFSSCAEDPPKRTPPEAVQKFRQKRAAAAAAAGGGAPDQLTRPTGLADRARASDAPDPDAQSTRGPRGARGKGDNGAAAMGKRIQKNKGTGDANPLAGAVLGTAYLQVLGMGTDVGDTSPSLLLFTNKKRYVFNVGEGFQRFCMEYGISVRKLSRIFFTRVSGETSGGLTGLLLTVADGATEHHADEPELHIHGPPRVERLMGAVNTLVGGRGVRTITHPFALAPPRDNPAGARPPVFQDDVITVTPIVVNPNRRGPLGPLGALRHPPASCTKVESSGDGAATDLSLDEPARKRVKLAPASSASAMSLTADVAESICYHVQLCGMLGKFDGDAAMRLGVPNGPLRGALKRGEDVTLEDGRVVKSSECVAAATAGVRFIVIDCPTSAHFAELTRADSPTGVALAALANGSKGVSGGGAAQAGAPAGAGSTTDASPNAGAGAALESEPTMKGNEVDGEVGALVVVMHLTPAEIATSPEYVAWIQSCAAFRNAEATLGGGGSGAPGLAPVPVRHVMVHGAATAHGPIFRASATVNSRLHAVDARVFPEPLFSTQADFSKAKSQLVTAKAAEDSWAAASTKTPSAASSILLMHPAQNLVKFNMVPIKGAGLDVLPDAPFIAGFHREDLDLTAIKTMVTRAEVKRARAAAAAAGGVRSGDDGTGGDEFVMPAALKAMKEGDAEIVFLGTGSSMPGKYRNVTGIFLDQPALGSMFMDVGEGSYGQLRRCYGVHGAEDALRRLRCVWISHIHADHHVGLPTVLTARRALLGGDAAPPLLVIGPEPLRRFIDAYNQVEPLSMHFVDCRAVMDHEWTDAAAAVAARAGGDVGGSGSDVDADEGGDFGGGGGRVGGEGGGRVGSDGGWNGDRRGKWGDDLSKVKAVCASLGLRRLSATRVVHCAQSFALVLESEPKLPRPSSVGAVASPDLHASPSRHPLAEDRSPPVTDTNGGGSGGGGGDEWVDDASWKLVYSGDTRPCPALTAASRNATVLIHEATFENGMQADALKKRHSMTSEAVRTGIDARAYRTILTHFSQRYPKVPVFDDTYSARTAIAFDLMRVDFKALPRLPSLLPAVRELFKDIEAEEEAATAAEGGNG</sequence>
<keyword evidence="6" id="KW-0540">Nuclease</keyword>
<dbReference type="CDD" id="cd07718">
    <property type="entry name" value="RNaseZ_ELAC1_ELAC2-C-term-like_MBL-fold"/>
    <property type="match status" value="1"/>
</dbReference>
<evidence type="ECO:0000256" key="7">
    <source>
        <dbReference type="ARBA" id="ARBA00022723"/>
    </source>
</evidence>
<dbReference type="GO" id="GO:0005739">
    <property type="term" value="C:mitochondrion"/>
    <property type="evidence" value="ECO:0007669"/>
    <property type="project" value="TreeGrafter"/>
</dbReference>
<feature type="compositionally biased region" description="Low complexity" evidence="11">
    <location>
        <begin position="532"/>
        <end position="546"/>
    </location>
</feature>
<evidence type="ECO:0000256" key="2">
    <source>
        <dbReference type="ARBA" id="ARBA00001947"/>
    </source>
</evidence>
<evidence type="ECO:0000256" key="6">
    <source>
        <dbReference type="ARBA" id="ARBA00022722"/>
    </source>
</evidence>
<reference evidence="13" key="1">
    <citation type="submission" date="2021-01" db="EMBL/GenBank/DDBJ databases">
        <authorList>
            <person name="Corre E."/>
            <person name="Pelletier E."/>
            <person name="Niang G."/>
            <person name="Scheremetjew M."/>
            <person name="Finn R."/>
            <person name="Kale V."/>
            <person name="Holt S."/>
            <person name="Cochrane G."/>
            <person name="Meng A."/>
            <person name="Brown T."/>
            <person name="Cohen L."/>
        </authorList>
    </citation>
    <scope>NUCLEOTIDE SEQUENCE</scope>
    <source>
        <strain evidence="13">SL-175</strain>
    </source>
</reference>
<dbReference type="GO" id="GO:0046872">
    <property type="term" value="F:metal ion binding"/>
    <property type="evidence" value="ECO:0007669"/>
    <property type="project" value="UniProtKB-KW"/>
</dbReference>
<keyword evidence="7" id="KW-0479">Metal-binding</keyword>
<evidence type="ECO:0000256" key="5">
    <source>
        <dbReference type="ARBA" id="ARBA00022694"/>
    </source>
</evidence>
<proteinExistence type="inferred from homology"/>
<feature type="region of interest" description="Disordered" evidence="11">
    <location>
        <begin position="115"/>
        <end position="191"/>
    </location>
</feature>
<keyword evidence="5" id="KW-0819">tRNA processing</keyword>
<dbReference type="Gene3D" id="3.60.15.10">
    <property type="entry name" value="Ribonuclease Z/Hydroxyacylglutathione hydrolase-like"/>
    <property type="match status" value="2"/>
</dbReference>
<feature type="domain" description="tRNase Z endonuclease" evidence="12">
    <location>
        <begin position="226"/>
        <end position="281"/>
    </location>
</feature>
<keyword evidence="10" id="KW-0862">Zinc</keyword>
<feature type="region of interest" description="Disordered" evidence="11">
    <location>
        <begin position="935"/>
        <end position="978"/>
    </location>
</feature>
<organism evidence="13">
    <name type="scientific">Mantoniella antarctica</name>
    <dbReference type="NCBI Taxonomy" id="81844"/>
    <lineage>
        <taxon>Eukaryota</taxon>
        <taxon>Viridiplantae</taxon>
        <taxon>Chlorophyta</taxon>
        <taxon>Mamiellophyceae</taxon>
        <taxon>Mamiellales</taxon>
        <taxon>Mamiellaceae</taxon>
        <taxon>Mantoniella</taxon>
    </lineage>
</organism>
<dbReference type="GO" id="GO:1990180">
    <property type="term" value="P:mitochondrial tRNA 3'-end processing"/>
    <property type="evidence" value="ECO:0007669"/>
    <property type="project" value="TreeGrafter"/>
</dbReference>
<evidence type="ECO:0000313" key="13">
    <source>
        <dbReference type="EMBL" id="CAD8706147.1"/>
    </source>
</evidence>
<feature type="region of interest" description="Disordered" evidence="11">
    <location>
        <begin position="529"/>
        <end position="559"/>
    </location>
</feature>
<evidence type="ECO:0000256" key="8">
    <source>
        <dbReference type="ARBA" id="ARBA00022759"/>
    </source>
</evidence>
<comment type="similarity">
    <text evidence="3">Belongs to the RNase Z family.</text>
</comment>
<feature type="region of interest" description="Disordered" evidence="11">
    <location>
        <begin position="373"/>
        <end position="397"/>
    </location>
</feature>
<dbReference type="Pfam" id="PF13691">
    <property type="entry name" value="Lactamase_B_4"/>
    <property type="match status" value="1"/>
</dbReference>
<evidence type="ECO:0000256" key="11">
    <source>
        <dbReference type="SAM" id="MobiDB-lite"/>
    </source>
</evidence>
<evidence type="ECO:0000256" key="10">
    <source>
        <dbReference type="ARBA" id="ARBA00022833"/>
    </source>
</evidence>
<feature type="region of interest" description="Disordered" evidence="11">
    <location>
        <begin position="82"/>
        <end position="101"/>
    </location>
</feature>
<dbReference type="InterPro" id="IPR047151">
    <property type="entry name" value="RNZ2-like"/>
</dbReference>
<keyword evidence="8" id="KW-0255">Endonuclease</keyword>
<protein>
    <recommendedName>
        <fullName evidence="4">ribonuclease Z</fullName>
        <ecNumber evidence="4">3.1.26.11</ecNumber>
    </recommendedName>
</protein>
<comment type="cofactor">
    <cofactor evidence="2">
        <name>Zn(2+)</name>
        <dbReference type="ChEBI" id="CHEBI:29105"/>
    </cofactor>
</comment>
<dbReference type="InterPro" id="IPR027794">
    <property type="entry name" value="tRNase_Z_dom"/>
</dbReference>
<evidence type="ECO:0000259" key="12">
    <source>
        <dbReference type="Pfam" id="PF13691"/>
    </source>
</evidence>
<comment type="catalytic activity">
    <reaction evidence="1">
        <text>Endonucleolytic cleavage of RNA, removing extra 3' nucleotides from tRNA precursor, generating 3' termini of tRNAs. A 3'-hydroxy group is left at the tRNA terminus and a 5'-phosphoryl group is left at the trailer molecule.</text>
        <dbReference type="EC" id="3.1.26.11"/>
    </reaction>
</comment>
<feature type="compositionally biased region" description="Low complexity" evidence="11">
    <location>
        <begin position="91"/>
        <end position="101"/>
    </location>
</feature>
<name>A0A7S0X7E0_9CHLO</name>
<dbReference type="InterPro" id="IPR036866">
    <property type="entry name" value="RibonucZ/Hydroxyglut_hydro"/>
</dbReference>
<dbReference type="AlphaFoldDB" id="A0A7S0X7E0"/>
<accession>A0A7S0X7E0</accession>
<evidence type="ECO:0000256" key="9">
    <source>
        <dbReference type="ARBA" id="ARBA00022801"/>
    </source>
</evidence>
<dbReference type="SUPFAM" id="SSF56281">
    <property type="entry name" value="Metallo-hydrolase/oxidoreductase"/>
    <property type="match status" value="2"/>
</dbReference>
<evidence type="ECO:0000256" key="1">
    <source>
        <dbReference type="ARBA" id="ARBA00000402"/>
    </source>
</evidence>
<dbReference type="EC" id="3.1.26.11" evidence="4"/>
<dbReference type="PANTHER" id="PTHR12553:SF49">
    <property type="entry name" value="ZINC PHOSPHODIESTERASE ELAC PROTEIN 2"/>
    <property type="match status" value="1"/>
</dbReference>
<dbReference type="PANTHER" id="PTHR12553">
    <property type="entry name" value="ZINC PHOSPHODIESTERASE ELAC PROTEIN 2"/>
    <property type="match status" value="1"/>
</dbReference>
<dbReference type="GO" id="GO:0042781">
    <property type="term" value="F:3'-tRNA processing endoribonuclease activity"/>
    <property type="evidence" value="ECO:0007669"/>
    <property type="project" value="UniProtKB-EC"/>
</dbReference>
<evidence type="ECO:0000256" key="3">
    <source>
        <dbReference type="ARBA" id="ARBA00007823"/>
    </source>
</evidence>
<keyword evidence="9" id="KW-0378">Hydrolase</keyword>
<gene>
    <name evidence="13" type="ORF">MANT1106_LOCUS8830</name>
</gene>
<feature type="compositionally biased region" description="Gly residues" evidence="11">
    <location>
        <begin position="949"/>
        <end position="972"/>
    </location>
</feature>
<feature type="compositionally biased region" description="Gly residues" evidence="11">
    <location>
        <begin position="1055"/>
        <end position="1065"/>
    </location>
</feature>
<dbReference type="EMBL" id="HBFC01015060">
    <property type="protein sequence ID" value="CAD8706147.1"/>
    <property type="molecule type" value="Transcribed_RNA"/>
</dbReference>
<evidence type="ECO:0000256" key="4">
    <source>
        <dbReference type="ARBA" id="ARBA00012477"/>
    </source>
</evidence>